<feature type="domain" description="Pyridoxamine 5'-phosphate oxidase N-terminal" evidence="1">
    <location>
        <begin position="16"/>
        <end position="125"/>
    </location>
</feature>
<dbReference type="Proteomes" id="UP000093366">
    <property type="component" value="Unassembled WGS sequence"/>
</dbReference>
<proteinExistence type="predicted"/>
<comment type="caution">
    <text evidence="2">The sequence shown here is derived from an EMBL/GenBank/DDBJ whole genome shotgun (WGS) entry which is preliminary data.</text>
</comment>
<dbReference type="InterPro" id="IPR011576">
    <property type="entry name" value="Pyridox_Oxase_N"/>
</dbReference>
<protein>
    <recommendedName>
        <fullName evidence="1">Pyridoxamine 5'-phosphate oxidase N-terminal domain-containing protein</fullName>
    </recommendedName>
</protein>
<dbReference type="RefSeq" id="WP_065790809.1">
    <property type="nucleotide sequence ID" value="NZ_JAGJED010000013.1"/>
</dbReference>
<evidence type="ECO:0000313" key="2">
    <source>
        <dbReference type="EMBL" id="OCQ21444.1"/>
    </source>
</evidence>
<name>A0A1C0TR81_9GAMM</name>
<dbReference type="EMBL" id="MAUJ01000003">
    <property type="protein sequence ID" value="OCQ21444.1"/>
    <property type="molecule type" value="Genomic_DNA"/>
</dbReference>
<evidence type="ECO:0000259" key="1">
    <source>
        <dbReference type="Pfam" id="PF01243"/>
    </source>
</evidence>
<dbReference type="AlphaFoldDB" id="A0A1C0TR81"/>
<dbReference type="Pfam" id="PF01243">
    <property type="entry name" value="PNPOx_N"/>
    <property type="match status" value="1"/>
</dbReference>
<dbReference type="SUPFAM" id="SSF50475">
    <property type="entry name" value="FMN-binding split barrel"/>
    <property type="match status" value="1"/>
</dbReference>
<dbReference type="OrthoDB" id="1161330at2"/>
<accession>A0A1C0TR81</accession>
<organism evidence="2 3">
    <name type="scientific">Pseudoalteromonas luteoviolacea</name>
    <dbReference type="NCBI Taxonomy" id="43657"/>
    <lineage>
        <taxon>Bacteria</taxon>
        <taxon>Pseudomonadati</taxon>
        <taxon>Pseudomonadota</taxon>
        <taxon>Gammaproteobacteria</taxon>
        <taxon>Alteromonadales</taxon>
        <taxon>Pseudoalteromonadaceae</taxon>
        <taxon>Pseudoalteromonas</taxon>
    </lineage>
</organism>
<dbReference type="InterPro" id="IPR012349">
    <property type="entry name" value="Split_barrel_FMN-bd"/>
</dbReference>
<evidence type="ECO:0000313" key="3">
    <source>
        <dbReference type="Proteomes" id="UP000093366"/>
    </source>
</evidence>
<dbReference type="Gene3D" id="2.30.110.10">
    <property type="entry name" value="Electron Transport, Fmn-binding Protein, Chain A"/>
    <property type="match status" value="1"/>
</dbReference>
<sequence length="167" mass="19462">MDIETDWPQIKQIFKQAFRSSFHYSIASISDEGEPHLTPIGSLILCGAGQGYYFEKFTQQLPRNIKEHERICVLAVNSSPWYWIKSLCKGGFCTYPAIRLYGTAGVLRKATETEKARWHKRVRRLRFTQGYKLLWQDMEMIRELHFDRAEPVRAGRMTQALTDSTRG</sequence>
<reference evidence="3" key="1">
    <citation type="submission" date="2016-07" db="EMBL/GenBank/DDBJ databases">
        <authorList>
            <person name="Florea S."/>
            <person name="Webb J.S."/>
            <person name="Jaromczyk J."/>
            <person name="Schardl C.L."/>
        </authorList>
    </citation>
    <scope>NUCLEOTIDE SEQUENCE [LARGE SCALE GENOMIC DNA]</scope>
    <source>
        <strain evidence="3">IPB1</strain>
    </source>
</reference>
<gene>
    <name evidence="2" type="ORF">A7985_12590</name>
</gene>